<accession>A0A9W7JCU8</accession>
<keyword evidence="4" id="KW-0521">NADP</keyword>
<organism evidence="7 8">
    <name type="scientific">Hibiscus trionum</name>
    <name type="common">Flower of an hour</name>
    <dbReference type="NCBI Taxonomy" id="183268"/>
    <lineage>
        <taxon>Eukaryota</taxon>
        <taxon>Viridiplantae</taxon>
        <taxon>Streptophyta</taxon>
        <taxon>Embryophyta</taxon>
        <taxon>Tracheophyta</taxon>
        <taxon>Spermatophyta</taxon>
        <taxon>Magnoliopsida</taxon>
        <taxon>eudicotyledons</taxon>
        <taxon>Gunneridae</taxon>
        <taxon>Pentapetalae</taxon>
        <taxon>rosids</taxon>
        <taxon>malvids</taxon>
        <taxon>Malvales</taxon>
        <taxon>Malvaceae</taxon>
        <taxon>Malvoideae</taxon>
        <taxon>Hibiscus</taxon>
    </lineage>
</organism>
<dbReference type="InterPro" id="IPR013120">
    <property type="entry name" value="FAR_NAD-bd"/>
</dbReference>
<dbReference type="PANTHER" id="PTHR11011:SF109">
    <property type="entry name" value="FATTY ACYL-COA REDUCTASE 1"/>
    <property type="match status" value="1"/>
</dbReference>
<feature type="domain" description="Thioester reductase (TE)" evidence="6">
    <location>
        <begin position="17"/>
        <end position="318"/>
    </location>
</feature>
<reference evidence="7" key="1">
    <citation type="submission" date="2023-05" db="EMBL/GenBank/DDBJ databases">
        <title>Genome and transcriptome analyses reveal genes involved in the formation of fine ridges on petal epidermal cells in Hibiscus trionum.</title>
        <authorList>
            <person name="Koshimizu S."/>
            <person name="Masuda S."/>
            <person name="Ishii T."/>
            <person name="Shirasu K."/>
            <person name="Hoshino A."/>
            <person name="Arita M."/>
        </authorList>
    </citation>
    <scope>NUCLEOTIDE SEQUENCE</scope>
    <source>
        <strain evidence="7">Hamamatsu line</strain>
    </source>
</reference>
<evidence type="ECO:0000259" key="6">
    <source>
        <dbReference type="Pfam" id="PF07993"/>
    </source>
</evidence>
<comment type="catalytic activity">
    <reaction evidence="4">
        <text>a long-chain fatty acyl-CoA + 2 NADPH + 2 H(+) = a long-chain primary fatty alcohol + 2 NADP(+) + CoA</text>
        <dbReference type="Rhea" id="RHEA:52716"/>
        <dbReference type="ChEBI" id="CHEBI:15378"/>
        <dbReference type="ChEBI" id="CHEBI:57287"/>
        <dbReference type="ChEBI" id="CHEBI:57783"/>
        <dbReference type="ChEBI" id="CHEBI:58349"/>
        <dbReference type="ChEBI" id="CHEBI:77396"/>
        <dbReference type="ChEBI" id="CHEBI:83139"/>
        <dbReference type="EC" id="1.2.1.84"/>
    </reaction>
</comment>
<dbReference type="GO" id="GO:0010345">
    <property type="term" value="P:suberin biosynthetic process"/>
    <property type="evidence" value="ECO:0007669"/>
    <property type="project" value="TreeGrafter"/>
</dbReference>
<keyword evidence="3 4" id="KW-0443">Lipid metabolism</keyword>
<dbReference type="Gene3D" id="3.40.50.720">
    <property type="entry name" value="NAD(P)-binding Rossmann-like Domain"/>
    <property type="match status" value="1"/>
</dbReference>
<evidence type="ECO:0000256" key="4">
    <source>
        <dbReference type="RuleBase" id="RU363097"/>
    </source>
</evidence>
<comment type="similarity">
    <text evidence="1 4">Belongs to the fatty acyl-CoA reductase family.</text>
</comment>
<dbReference type="OrthoDB" id="429813at2759"/>
<dbReference type="PANTHER" id="PTHR11011">
    <property type="entry name" value="MALE STERILITY PROTEIN 2-RELATED"/>
    <property type="match status" value="1"/>
</dbReference>
<keyword evidence="2 4" id="KW-0444">Lipid biosynthesis</keyword>
<dbReference type="EC" id="1.2.1.84" evidence="4"/>
<evidence type="ECO:0000256" key="1">
    <source>
        <dbReference type="ARBA" id="ARBA00005928"/>
    </source>
</evidence>
<dbReference type="GO" id="GO:0035336">
    <property type="term" value="P:long-chain fatty-acyl-CoA metabolic process"/>
    <property type="evidence" value="ECO:0007669"/>
    <property type="project" value="TreeGrafter"/>
</dbReference>
<dbReference type="Pfam" id="PF07993">
    <property type="entry name" value="NAD_binding_4"/>
    <property type="match status" value="1"/>
</dbReference>
<dbReference type="CDD" id="cd05236">
    <property type="entry name" value="FAR-N_SDR_e"/>
    <property type="match status" value="1"/>
</dbReference>
<comment type="function">
    <text evidence="4">Catalyzes the reduction of fatty acyl-CoA to fatty alcohols.</text>
</comment>
<sequence length="494" mass="56588">MELGHVAKFLQGKTILVTGATGFLAKVFIEEILRHQPNVNKLYLLMRAPDEKAATQRLNVEVISTKLFRVLRENWGSGFDPFISSKLIAVAGDTSSENLGIKDSILREEMWKEIDIIVNVAATTNFSERYDVALGINTFGAFNLLNFGKKCDKIKLFLHVSTAYVCGEQTGMIFEKSFYMSDTLRKTNNLNILDEKTLVEEKLDKLRHQCISDEAITTTMRELGLKRAKLNGWPNTYVFTKAMGEMLLGNFKGDIPLVIIRPTIISSTYKHPFPGWIESIRTMDTIIVKYGMGALTTFLASPSSTCDVTPVDMVVNAMIVAMEAHYANHQYSCETIYHVSSSFRNPMKYSDLVKFMHCYFTKNPCTDRNGQRVKVNKLKVFDKADRFFLYMQLKYVLPLKVLYFMNILSCHLFNNVYTKLDRKVKSIIRLAKFYKPYVFFAGIFDDTNLDTLQRFAEERGVDVAEFNFDSKSIDWEDYFMNTHISGLLKHGVRS</sequence>
<dbReference type="InterPro" id="IPR026055">
    <property type="entry name" value="FAR"/>
</dbReference>
<evidence type="ECO:0000259" key="5">
    <source>
        <dbReference type="Pfam" id="PF03015"/>
    </source>
</evidence>
<evidence type="ECO:0000313" key="8">
    <source>
        <dbReference type="Proteomes" id="UP001165190"/>
    </source>
</evidence>
<dbReference type="Proteomes" id="UP001165190">
    <property type="component" value="Unassembled WGS sequence"/>
</dbReference>
<gene>
    <name evidence="7" type="ORF">HRI_004890300</name>
</gene>
<comment type="caution">
    <text evidence="7">The sequence shown here is derived from an EMBL/GenBank/DDBJ whole genome shotgun (WGS) entry which is preliminary data.</text>
</comment>
<keyword evidence="8" id="KW-1185">Reference proteome</keyword>
<dbReference type="CDD" id="cd09071">
    <property type="entry name" value="FAR_C"/>
    <property type="match status" value="1"/>
</dbReference>
<evidence type="ECO:0000256" key="2">
    <source>
        <dbReference type="ARBA" id="ARBA00022516"/>
    </source>
</evidence>
<dbReference type="InterPro" id="IPR036291">
    <property type="entry name" value="NAD(P)-bd_dom_sf"/>
</dbReference>
<protein>
    <recommendedName>
        <fullName evidence="4">Fatty acyl-CoA reductase</fullName>
        <ecNumber evidence="4">1.2.1.84</ecNumber>
    </recommendedName>
</protein>
<dbReference type="SUPFAM" id="SSF51735">
    <property type="entry name" value="NAD(P)-binding Rossmann-fold domains"/>
    <property type="match status" value="1"/>
</dbReference>
<dbReference type="InterPro" id="IPR033640">
    <property type="entry name" value="FAR_C"/>
</dbReference>
<feature type="domain" description="Fatty acyl-CoA reductase C-terminal" evidence="5">
    <location>
        <begin position="395"/>
        <end position="490"/>
    </location>
</feature>
<dbReference type="GO" id="GO:0102965">
    <property type="term" value="F:alcohol-forming long-chain fatty acyl-CoA reductase activity"/>
    <property type="evidence" value="ECO:0007669"/>
    <property type="project" value="UniProtKB-EC"/>
</dbReference>
<evidence type="ECO:0000313" key="7">
    <source>
        <dbReference type="EMBL" id="GMJ12211.1"/>
    </source>
</evidence>
<dbReference type="EMBL" id="BSYR01000061">
    <property type="protein sequence ID" value="GMJ12211.1"/>
    <property type="molecule type" value="Genomic_DNA"/>
</dbReference>
<keyword evidence="4" id="KW-0560">Oxidoreductase</keyword>
<evidence type="ECO:0000256" key="3">
    <source>
        <dbReference type="ARBA" id="ARBA00023098"/>
    </source>
</evidence>
<dbReference type="AlphaFoldDB" id="A0A9W7JCU8"/>
<dbReference type="GO" id="GO:0080019">
    <property type="term" value="F:alcohol-forming very long-chain fatty acyl-CoA reductase activity"/>
    <property type="evidence" value="ECO:0007669"/>
    <property type="project" value="InterPro"/>
</dbReference>
<dbReference type="Pfam" id="PF03015">
    <property type="entry name" value="Sterile"/>
    <property type="match status" value="1"/>
</dbReference>
<proteinExistence type="inferred from homology"/>
<name>A0A9W7JCU8_HIBTR</name>